<sequence length="102" mass="11511">QAVQFIINVQHDCGAAGCAETGTCQRRVEQELSMVTEKVVEHADEAKYIINMHALHNASKLRWYLPWCLTEPTPLVAPEARPDHHRSIASSVHEAGLEKRRK</sequence>
<proteinExistence type="predicted"/>
<evidence type="ECO:0000313" key="2">
    <source>
        <dbReference type="EMBL" id="KAF6759091.1"/>
    </source>
</evidence>
<accession>A0A8H6I848</accession>
<comment type="caution">
    <text evidence="2">The sequence shown here is derived from an EMBL/GenBank/DDBJ whole genome shotgun (WGS) entry which is preliminary data.</text>
</comment>
<dbReference type="Proteomes" id="UP000521943">
    <property type="component" value="Unassembled WGS sequence"/>
</dbReference>
<reference evidence="2 3" key="1">
    <citation type="submission" date="2020-07" db="EMBL/GenBank/DDBJ databases">
        <title>Comparative genomics of pyrophilous fungi reveals a link between fire events and developmental genes.</title>
        <authorList>
            <consortium name="DOE Joint Genome Institute"/>
            <person name="Steindorff A.S."/>
            <person name="Carver A."/>
            <person name="Calhoun S."/>
            <person name="Stillman K."/>
            <person name="Liu H."/>
            <person name="Lipzen A."/>
            <person name="Pangilinan J."/>
            <person name="Labutti K."/>
            <person name="Bruns T.D."/>
            <person name="Grigoriev I.V."/>
        </authorList>
    </citation>
    <scope>NUCLEOTIDE SEQUENCE [LARGE SCALE GENOMIC DNA]</scope>
    <source>
        <strain evidence="2 3">CBS 144469</strain>
    </source>
</reference>
<gene>
    <name evidence="2" type="ORF">DFP72DRAFT_758356</name>
</gene>
<feature type="region of interest" description="Disordered" evidence="1">
    <location>
        <begin position="79"/>
        <end position="102"/>
    </location>
</feature>
<keyword evidence="3" id="KW-1185">Reference proteome</keyword>
<evidence type="ECO:0000256" key="1">
    <source>
        <dbReference type="SAM" id="MobiDB-lite"/>
    </source>
</evidence>
<feature type="non-terminal residue" evidence="2">
    <location>
        <position position="102"/>
    </location>
</feature>
<protein>
    <submittedName>
        <fullName evidence="2">Uncharacterized protein</fullName>
    </submittedName>
</protein>
<name>A0A8H6I848_9AGAR</name>
<organism evidence="2 3">
    <name type="scientific">Ephemerocybe angulata</name>
    <dbReference type="NCBI Taxonomy" id="980116"/>
    <lineage>
        <taxon>Eukaryota</taxon>
        <taxon>Fungi</taxon>
        <taxon>Dikarya</taxon>
        <taxon>Basidiomycota</taxon>
        <taxon>Agaricomycotina</taxon>
        <taxon>Agaricomycetes</taxon>
        <taxon>Agaricomycetidae</taxon>
        <taxon>Agaricales</taxon>
        <taxon>Agaricineae</taxon>
        <taxon>Psathyrellaceae</taxon>
        <taxon>Ephemerocybe</taxon>
    </lineage>
</organism>
<feature type="non-terminal residue" evidence="2">
    <location>
        <position position="1"/>
    </location>
</feature>
<evidence type="ECO:0000313" key="3">
    <source>
        <dbReference type="Proteomes" id="UP000521943"/>
    </source>
</evidence>
<dbReference type="EMBL" id="JACGCI010000016">
    <property type="protein sequence ID" value="KAF6759091.1"/>
    <property type="molecule type" value="Genomic_DNA"/>
</dbReference>
<dbReference type="OrthoDB" id="2947226at2759"/>
<dbReference type="AlphaFoldDB" id="A0A8H6I848"/>